<evidence type="ECO:0000313" key="1">
    <source>
        <dbReference type="EMBL" id="KAK7480790.1"/>
    </source>
</evidence>
<dbReference type="AlphaFoldDB" id="A0ABD0K1T4"/>
<gene>
    <name evidence="1" type="ORF">BaRGS_00027956</name>
</gene>
<dbReference type="Proteomes" id="UP001519460">
    <property type="component" value="Unassembled WGS sequence"/>
</dbReference>
<name>A0ABD0K1T4_9CAEN</name>
<comment type="caution">
    <text evidence="1">The sequence shown here is derived from an EMBL/GenBank/DDBJ whole genome shotgun (WGS) entry which is preliminary data.</text>
</comment>
<proteinExistence type="predicted"/>
<organism evidence="1 2">
    <name type="scientific">Batillaria attramentaria</name>
    <dbReference type="NCBI Taxonomy" id="370345"/>
    <lineage>
        <taxon>Eukaryota</taxon>
        <taxon>Metazoa</taxon>
        <taxon>Spiralia</taxon>
        <taxon>Lophotrochozoa</taxon>
        <taxon>Mollusca</taxon>
        <taxon>Gastropoda</taxon>
        <taxon>Caenogastropoda</taxon>
        <taxon>Sorbeoconcha</taxon>
        <taxon>Cerithioidea</taxon>
        <taxon>Batillariidae</taxon>
        <taxon>Batillaria</taxon>
    </lineage>
</organism>
<keyword evidence="2" id="KW-1185">Reference proteome</keyword>
<accession>A0ABD0K1T4</accession>
<dbReference type="EMBL" id="JACVVK020000274">
    <property type="protein sequence ID" value="KAK7480790.1"/>
    <property type="molecule type" value="Genomic_DNA"/>
</dbReference>
<reference evidence="1 2" key="1">
    <citation type="journal article" date="2023" name="Sci. Data">
        <title>Genome assembly of the Korean intertidal mud-creeper Batillaria attramentaria.</title>
        <authorList>
            <person name="Patra A.K."/>
            <person name="Ho P.T."/>
            <person name="Jun S."/>
            <person name="Lee S.J."/>
            <person name="Kim Y."/>
            <person name="Won Y.J."/>
        </authorList>
    </citation>
    <scope>NUCLEOTIDE SEQUENCE [LARGE SCALE GENOMIC DNA]</scope>
    <source>
        <strain evidence="1">Wonlab-2016</strain>
    </source>
</reference>
<sequence>MAVNASIRTSSACRSRLFNFQPGRNTDKEGAGGRYQNGDMAAQTREIERQKGRRDIEYIVYTPTGSKNDKPNTHILP</sequence>
<evidence type="ECO:0000313" key="2">
    <source>
        <dbReference type="Proteomes" id="UP001519460"/>
    </source>
</evidence>
<protein>
    <submittedName>
        <fullName evidence="1">Uncharacterized protein</fullName>
    </submittedName>
</protein>